<evidence type="ECO:0000256" key="1">
    <source>
        <dbReference type="SAM" id="Phobius"/>
    </source>
</evidence>
<feature type="transmembrane region" description="Helical" evidence="1">
    <location>
        <begin position="37"/>
        <end position="55"/>
    </location>
</feature>
<keyword evidence="1" id="KW-0472">Membrane</keyword>
<feature type="transmembrane region" description="Helical" evidence="1">
    <location>
        <begin position="177"/>
        <end position="201"/>
    </location>
</feature>
<dbReference type="RefSeq" id="WP_085253330.1">
    <property type="nucleotide sequence ID" value="NZ_CAJMWJ010000004.1"/>
</dbReference>
<accession>A0A1X2B3J8</accession>
<protein>
    <recommendedName>
        <fullName evidence="2">DUF6545 domain-containing protein</fullName>
    </recommendedName>
</protein>
<feature type="transmembrane region" description="Helical" evidence="1">
    <location>
        <begin position="75"/>
        <end position="95"/>
    </location>
</feature>
<dbReference type="Proteomes" id="UP000193087">
    <property type="component" value="Unassembled WGS sequence"/>
</dbReference>
<gene>
    <name evidence="3" type="ORF">AWC22_06525</name>
</gene>
<evidence type="ECO:0000313" key="3">
    <source>
        <dbReference type="EMBL" id="ORW58293.1"/>
    </source>
</evidence>
<dbReference type="AlphaFoldDB" id="A0A1X2B3J8"/>
<sequence>MSASAVPGIIAWPLIVFMTLVLVGRYRWFNNNLSEKYFNNTLAFLLAAQILREYLVQNMLARTALTTLPGTWQLSSAVLGYSFTEFVGFILLWSGMSEAETRRQHRYYRLAGVLLIAGILVFGSHARLDEQPFELMRGWESVVVLSCMTTMLMVLATRTISNSLRELRNVRTRRERWIALSLLSMGLVGSGVVLHEAALLICDLLGWTDTGEYRRQSHANGLFFAIAAPFGVAAIPLVRKLLGALGLDPISRSWCKLQPLRQAMRTVVPEGVFGFDDDEPGRRKSELQLHHTVVEIRDAILRLRPYSREIPQHDLSRFLDEPHAIPACEHAAATATLRLAHAARAKAAGATPTALAADSALIVASRAATLTQEAAELAALAKWWPAAYAAAESILESAIHTQANSTI</sequence>
<evidence type="ECO:0000313" key="4">
    <source>
        <dbReference type="Proteomes" id="UP000193087"/>
    </source>
</evidence>
<feature type="transmembrane region" description="Helical" evidence="1">
    <location>
        <begin position="221"/>
        <end position="242"/>
    </location>
</feature>
<keyword evidence="1" id="KW-0812">Transmembrane</keyword>
<feature type="transmembrane region" description="Helical" evidence="1">
    <location>
        <begin position="138"/>
        <end position="156"/>
    </location>
</feature>
<comment type="caution">
    <text evidence="3">The sequence shown here is derived from an EMBL/GenBank/DDBJ whole genome shotgun (WGS) entry which is preliminary data.</text>
</comment>
<dbReference type="Pfam" id="PF20182">
    <property type="entry name" value="DUF6545"/>
    <property type="match status" value="1"/>
</dbReference>
<dbReference type="OrthoDB" id="4546060at2"/>
<dbReference type="InterPro" id="IPR046675">
    <property type="entry name" value="DUF6545"/>
</dbReference>
<dbReference type="EMBL" id="LQPQ01000246">
    <property type="protein sequence ID" value="ORW58293.1"/>
    <property type="molecule type" value="Genomic_DNA"/>
</dbReference>
<name>A0A1X2B3J8_9MYCO</name>
<dbReference type="STRING" id="486698.AWC22_06525"/>
<feature type="domain" description="DUF6545" evidence="2">
    <location>
        <begin position="251"/>
        <end position="384"/>
    </location>
</feature>
<proteinExistence type="predicted"/>
<feature type="transmembrane region" description="Helical" evidence="1">
    <location>
        <begin position="6"/>
        <end position="25"/>
    </location>
</feature>
<organism evidence="3 4">
    <name type="scientific">Mycobacterium riyadhense</name>
    <dbReference type="NCBI Taxonomy" id="486698"/>
    <lineage>
        <taxon>Bacteria</taxon>
        <taxon>Bacillati</taxon>
        <taxon>Actinomycetota</taxon>
        <taxon>Actinomycetes</taxon>
        <taxon>Mycobacteriales</taxon>
        <taxon>Mycobacteriaceae</taxon>
        <taxon>Mycobacterium</taxon>
    </lineage>
</organism>
<keyword evidence="4" id="KW-1185">Reference proteome</keyword>
<evidence type="ECO:0000259" key="2">
    <source>
        <dbReference type="Pfam" id="PF20182"/>
    </source>
</evidence>
<feature type="transmembrane region" description="Helical" evidence="1">
    <location>
        <begin position="107"/>
        <end position="126"/>
    </location>
</feature>
<keyword evidence="1" id="KW-1133">Transmembrane helix</keyword>
<reference evidence="3 4" key="1">
    <citation type="submission" date="2016-01" db="EMBL/GenBank/DDBJ databases">
        <title>The new phylogeny of the genus Mycobacterium.</title>
        <authorList>
            <person name="Tarcisio F."/>
            <person name="Conor M."/>
            <person name="Antonella G."/>
            <person name="Elisabetta G."/>
            <person name="Giulia F.S."/>
            <person name="Sara T."/>
            <person name="Anna F."/>
            <person name="Clotilde B."/>
            <person name="Roberto B."/>
            <person name="Veronica D.S."/>
            <person name="Fabio R."/>
            <person name="Monica P."/>
            <person name="Olivier J."/>
            <person name="Enrico T."/>
            <person name="Nicola S."/>
        </authorList>
    </citation>
    <scope>NUCLEOTIDE SEQUENCE [LARGE SCALE GENOMIC DNA]</scope>
    <source>
        <strain evidence="3 4">DSM 45176</strain>
    </source>
</reference>
<dbReference type="GeneID" id="93497784"/>